<dbReference type="AlphaFoldDB" id="A0A6G0NC16"/>
<dbReference type="InterPro" id="IPR001650">
    <property type="entry name" value="Helicase_C-like"/>
</dbReference>
<keyword evidence="2" id="KW-0378">Hydrolase</keyword>
<evidence type="ECO:0000259" key="8">
    <source>
        <dbReference type="PROSITE" id="PS51192"/>
    </source>
</evidence>
<feature type="region of interest" description="Disordered" evidence="6">
    <location>
        <begin position="1099"/>
        <end position="1127"/>
    </location>
</feature>
<dbReference type="Pfam" id="PF00271">
    <property type="entry name" value="Helicase_C"/>
    <property type="match status" value="1"/>
</dbReference>
<feature type="compositionally biased region" description="Basic and acidic residues" evidence="6">
    <location>
        <begin position="216"/>
        <end position="230"/>
    </location>
</feature>
<feature type="compositionally biased region" description="Polar residues" evidence="6">
    <location>
        <begin position="202"/>
        <end position="213"/>
    </location>
</feature>
<evidence type="ECO:0000256" key="2">
    <source>
        <dbReference type="ARBA" id="ARBA00022801"/>
    </source>
</evidence>
<evidence type="ECO:0000256" key="1">
    <source>
        <dbReference type="ARBA" id="ARBA00022741"/>
    </source>
</evidence>
<evidence type="ECO:0000313" key="10">
    <source>
        <dbReference type="EMBL" id="KAE9082242.1"/>
    </source>
</evidence>
<evidence type="ECO:0000256" key="5">
    <source>
        <dbReference type="PROSITE-ProRule" id="PRU00175"/>
    </source>
</evidence>
<evidence type="ECO:0000259" key="9">
    <source>
        <dbReference type="PROSITE" id="PS51194"/>
    </source>
</evidence>
<dbReference type="CDD" id="cd16449">
    <property type="entry name" value="RING-HC"/>
    <property type="match status" value="2"/>
</dbReference>
<keyword evidence="1" id="KW-0547">Nucleotide-binding</keyword>
<feature type="compositionally biased region" description="Basic and acidic residues" evidence="6">
    <location>
        <begin position="1099"/>
        <end position="1119"/>
    </location>
</feature>
<dbReference type="Gene3D" id="3.40.50.10810">
    <property type="entry name" value="Tandem AAA-ATPase domain"/>
    <property type="match status" value="2"/>
</dbReference>
<dbReference type="Proteomes" id="UP000476176">
    <property type="component" value="Unassembled WGS sequence"/>
</dbReference>
<dbReference type="EMBL" id="QXFX01001981">
    <property type="protein sequence ID" value="KAE9082242.1"/>
    <property type="molecule type" value="Genomic_DNA"/>
</dbReference>
<dbReference type="SUPFAM" id="SSF57850">
    <property type="entry name" value="RING/U-box"/>
    <property type="match status" value="1"/>
</dbReference>
<feature type="region of interest" description="Disordered" evidence="6">
    <location>
        <begin position="373"/>
        <end position="396"/>
    </location>
</feature>
<dbReference type="PROSITE" id="PS50089">
    <property type="entry name" value="ZF_RING_2"/>
    <property type="match status" value="1"/>
</dbReference>
<dbReference type="SUPFAM" id="SSF52540">
    <property type="entry name" value="P-loop containing nucleoside triphosphate hydrolases"/>
    <property type="match status" value="2"/>
</dbReference>
<evidence type="ECO:0000313" key="12">
    <source>
        <dbReference type="Proteomes" id="UP000476176"/>
    </source>
</evidence>
<feature type="domain" description="Helicase ATP-binding" evidence="8">
    <location>
        <begin position="333"/>
        <end position="566"/>
    </location>
</feature>
<dbReference type="GO" id="GO:0006281">
    <property type="term" value="P:DNA repair"/>
    <property type="evidence" value="ECO:0007669"/>
    <property type="project" value="TreeGrafter"/>
</dbReference>
<gene>
    <name evidence="11" type="ORF">PF004_g18597</name>
    <name evidence="10" type="ORF">PF010_g21669</name>
</gene>
<evidence type="ECO:0000313" key="11">
    <source>
        <dbReference type="EMBL" id="KAE9201822.1"/>
    </source>
</evidence>
<dbReference type="CDD" id="cd18008">
    <property type="entry name" value="DEXDc_SHPRH-like"/>
    <property type="match status" value="1"/>
</dbReference>
<feature type="compositionally biased region" description="Polar residues" evidence="6">
    <location>
        <begin position="377"/>
        <end position="388"/>
    </location>
</feature>
<keyword evidence="5" id="KW-0862">Zinc</keyword>
<dbReference type="Gene3D" id="3.40.50.300">
    <property type="entry name" value="P-loop containing nucleotide triphosphate hydrolases"/>
    <property type="match status" value="1"/>
</dbReference>
<feature type="region of interest" description="Disordered" evidence="6">
    <location>
        <begin position="177"/>
        <end position="243"/>
    </location>
</feature>
<dbReference type="GO" id="GO:0004386">
    <property type="term" value="F:helicase activity"/>
    <property type="evidence" value="ECO:0007669"/>
    <property type="project" value="UniProtKB-KW"/>
</dbReference>
<dbReference type="Proteomes" id="UP000488956">
    <property type="component" value="Unassembled WGS sequence"/>
</dbReference>
<dbReference type="CDD" id="cd18793">
    <property type="entry name" value="SF2_C_SNF"/>
    <property type="match status" value="1"/>
</dbReference>
<dbReference type="InterPro" id="IPR001841">
    <property type="entry name" value="Znf_RING"/>
</dbReference>
<accession>A0A6G0NC16</accession>
<keyword evidence="5" id="KW-0863">Zinc-finger</keyword>
<dbReference type="GO" id="GO:0008094">
    <property type="term" value="F:ATP-dependent activity, acting on DNA"/>
    <property type="evidence" value="ECO:0007669"/>
    <property type="project" value="TreeGrafter"/>
</dbReference>
<keyword evidence="3" id="KW-0347">Helicase</keyword>
<evidence type="ECO:0000256" key="6">
    <source>
        <dbReference type="SAM" id="MobiDB-lite"/>
    </source>
</evidence>
<proteinExistence type="predicted"/>
<dbReference type="GO" id="GO:0016787">
    <property type="term" value="F:hydrolase activity"/>
    <property type="evidence" value="ECO:0007669"/>
    <property type="project" value="UniProtKB-KW"/>
</dbReference>
<keyword evidence="5" id="KW-0479">Metal-binding</keyword>
<feature type="domain" description="RING-type" evidence="7">
    <location>
        <begin position="849"/>
        <end position="888"/>
    </location>
</feature>
<dbReference type="InterPro" id="IPR049730">
    <property type="entry name" value="SNF2/RAD54-like_C"/>
</dbReference>
<dbReference type="PROSITE" id="PS51194">
    <property type="entry name" value="HELICASE_CTER"/>
    <property type="match status" value="1"/>
</dbReference>
<dbReference type="EMBL" id="QXGC01001490">
    <property type="protein sequence ID" value="KAE9201822.1"/>
    <property type="molecule type" value="Genomic_DNA"/>
</dbReference>
<feature type="domain" description="Helicase C-terminal" evidence="9">
    <location>
        <begin position="959"/>
        <end position="1105"/>
    </location>
</feature>
<dbReference type="SMART" id="SM00490">
    <property type="entry name" value="HELICc"/>
    <property type="match status" value="1"/>
</dbReference>
<feature type="compositionally biased region" description="Basic residues" evidence="6">
    <location>
        <begin position="915"/>
        <end position="931"/>
    </location>
</feature>
<dbReference type="InterPro" id="IPR014001">
    <property type="entry name" value="Helicase_ATP-bd"/>
</dbReference>
<dbReference type="Gene3D" id="3.30.40.10">
    <property type="entry name" value="Zinc/RING finger domain, C3HC4 (zinc finger)"/>
    <property type="match status" value="1"/>
</dbReference>
<name>A0A6G0NC16_9STRA</name>
<feature type="region of interest" description="Disordered" evidence="6">
    <location>
        <begin position="907"/>
        <end position="934"/>
    </location>
</feature>
<reference evidence="12 13" key="1">
    <citation type="submission" date="2018-09" db="EMBL/GenBank/DDBJ databases">
        <title>Genomic investigation of the strawberry pathogen Phytophthora fragariae indicates pathogenicity is determined by transcriptional variation in three key races.</title>
        <authorList>
            <person name="Adams T.M."/>
            <person name="Armitage A.D."/>
            <person name="Sobczyk M.K."/>
            <person name="Bates H.J."/>
            <person name="Dunwell J.M."/>
            <person name="Nellist C.F."/>
            <person name="Harrison R.J."/>
        </authorList>
    </citation>
    <scope>NUCLEOTIDE SEQUENCE [LARGE SCALE GENOMIC DNA]</scope>
    <source>
        <strain evidence="11 12">BC-23</strain>
        <strain evidence="10 13">ONT-3</strain>
    </source>
</reference>
<dbReference type="GO" id="GO:0008270">
    <property type="term" value="F:zinc ion binding"/>
    <property type="evidence" value="ECO:0007669"/>
    <property type="project" value="UniProtKB-KW"/>
</dbReference>
<dbReference type="InterPro" id="IPR000330">
    <property type="entry name" value="SNF2_N"/>
</dbReference>
<evidence type="ECO:0000256" key="3">
    <source>
        <dbReference type="ARBA" id="ARBA00022806"/>
    </source>
</evidence>
<dbReference type="PANTHER" id="PTHR45626:SF14">
    <property type="entry name" value="ATP-DEPENDENT DNA HELICASE (EUROFUNG)"/>
    <property type="match status" value="1"/>
</dbReference>
<keyword evidence="4" id="KW-0067">ATP-binding</keyword>
<protein>
    <recommendedName>
        <fullName evidence="14">Helicase-like transcription factor</fullName>
    </recommendedName>
</protein>
<dbReference type="PANTHER" id="PTHR45626">
    <property type="entry name" value="TRANSCRIPTION TERMINATION FACTOR 2-RELATED"/>
    <property type="match status" value="1"/>
</dbReference>
<evidence type="ECO:0000313" key="13">
    <source>
        <dbReference type="Proteomes" id="UP000488956"/>
    </source>
</evidence>
<organism evidence="11 12">
    <name type="scientific">Phytophthora fragariae</name>
    <dbReference type="NCBI Taxonomy" id="53985"/>
    <lineage>
        <taxon>Eukaryota</taxon>
        <taxon>Sar</taxon>
        <taxon>Stramenopiles</taxon>
        <taxon>Oomycota</taxon>
        <taxon>Peronosporomycetes</taxon>
        <taxon>Peronosporales</taxon>
        <taxon>Peronosporaceae</taxon>
        <taxon>Phytophthora</taxon>
    </lineage>
</organism>
<dbReference type="InterPro" id="IPR050628">
    <property type="entry name" value="SNF2_RAD54_helicase_TF"/>
</dbReference>
<dbReference type="GO" id="GO:0005634">
    <property type="term" value="C:nucleus"/>
    <property type="evidence" value="ECO:0007669"/>
    <property type="project" value="TreeGrafter"/>
</dbReference>
<sequence>MAAVKAELSAAQVLELLVPRFDDLGVVSGNSVPVALDLSASLDVQLVFWEHSGVVKELECVNVEEGCPRCKFESFLRGLVILRRRGALLFSGAYVVEDAFARLRLRIEARNDIEAASKPEEFSFVWCHLQLEGAGRTGATERDVVAAAKRSRCHVVGCNLHRWKAQRAQVTPERASLSPRAVVSTPSPFPVRVSTHVPRANGTPTSSTSSGRNVTFKRESQEPIRSRTLREVSMPSPSIEESNTRVNTPILNRKFNLPDVFHTLMTQMESPTELWSPNIPGLDLKLYEHQRRGLSWMMNREKTSLWETSLRHPFSVPGRQRHESDHLLESDFGDTARDVCGGMLCDEPGLGKTIIMLALILLTKGQSTREMPVRVDTPTSSTANVQHRSSSRGRSLRADDMVSSSACLIAVPDALVEHWAEQIEAHVMNQGLKTYVDKAVAGTLPNSKKLARYDVVIVSFSRMAKEWKLHRPPSALETRRTPRYGFEDQPDRYLDGSIRGEVSSLLSIHWLRVVVDEGHKLGGRAPTQLMQMSRLLCAERRWVMSGTPSPNTLQSADLQYIHGLLVFLRNQPYGRPDGYAWSKAIARPFERNEPVGFYRLQFLLSRIMIRHTKDSIRDKLPRPIRHTVVVDPTPSEFKLYNAIAERVRANLVVTSIDLPDTTGTTSSIHPKSLLNRKNHKDAGRIETGLAFAFMGGYALNWTMDSKRKERTVEKLRSRGVGESRLSAVDEYLSTVNVYVKGILQTKKTRCRDCGSQRRILMVLPCGHLCCGYCIDELKKELGECCCNFCDEPYDEDVCSYLQPTLTGEVTARGRESTLRKLRGYGVNEARVARVAAYIDTLEAKPATECISCHRKLHLLLVLTCGHLSCPDCVEKRYQLAGPSCTLCHESFSRSGFRALQPDIRPVALEDDDKPARRKKPRTVTAKKRKRTASAPKRAVNYKRDFWKIDSSKIFYMATRIRELMKEFGREQHRDLKIIIFSQFRESIWRTKLAFNQQDIPTADFISLITPHERIKNLEAFRSKRNVHVLLLSNLGSHGLDLSFVSHIFLLEEIWDKSVEMQVISRAHRMGARRSVVVEQLWMRGTVECQLTSTNQQLFKSEHSIEDRESSQRQPTREEVQEASSADKSSFQQLKMNYILNNLRVLGDDIVGKDGEVRFSVRDESETIIRQGVHTISDSGKITTVNFGQSAT</sequence>
<evidence type="ECO:0000256" key="4">
    <source>
        <dbReference type="ARBA" id="ARBA00022840"/>
    </source>
</evidence>
<dbReference type="InterPro" id="IPR038718">
    <property type="entry name" value="SNF2-like_sf"/>
</dbReference>
<dbReference type="Pfam" id="PF00176">
    <property type="entry name" value="SNF2-rel_dom"/>
    <property type="match status" value="1"/>
</dbReference>
<dbReference type="SMART" id="SM00487">
    <property type="entry name" value="DEXDc"/>
    <property type="match status" value="1"/>
</dbReference>
<dbReference type="InterPro" id="IPR013083">
    <property type="entry name" value="Znf_RING/FYVE/PHD"/>
</dbReference>
<dbReference type="GO" id="GO:0005524">
    <property type="term" value="F:ATP binding"/>
    <property type="evidence" value="ECO:0007669"/>
    <property type="project" value="UniProtKB-KW"/>
</dbReference>
<dbReference type="PROSITE" id="PS51192">
    <property type="entry name" value="HELICASE_ATP_BIND_1"/>
    <property type="match status" value="1"/>
</dbReference>
<dbReference type="InterPro" id="IPR027417">
    <property type="entry name" value="P-loop_NTPase"/>
</dbReference>
<comment type="caution">
    <text evidence="11">The sequence shown here is derived from an EMBL/GenBank/DDBJ whole genome shotgun (WGS) entry which is preliminary data.</text>
</comment>
<evidence type="ECO:0000259" key="7">
    <source>
        <dbReference type="PROSITE" id="PS50089"/>
    </source>
</evidence>
<evidence type="ECO:0008006" key="14">
    <source>
        <dbReference type="Google" id="ProtNLM"/>
    </source>
</evidence>